<dbReference type="EMBL" id="JAPQKH010000005">
    <property type="protein sequence ID" value="KAJ5097570.1"/>
    <property type="molecule type" value="Genomic_DNA"/>
</dbReference>
<feature type="domain" description="NADP-dependent oxidoreductase" evidence="3">
    <location>
        <begin position="40"/>
        <end position="83"/>
    </location>
</feature>
<dbReference type="InterPro" id="IPR036812">
    <property type="entry name" value="NAD(P)_OxRdtase_dom_sf"/>
</dbReference>
<evidence type="ECO:0000313" key="4">
    <source>
        <dbReference type="EMBL" id="KAJ5097570.1"/>
    </source>
</evidence>
<feature type="domain" description="NADP-dependent oxidoreductase" evidence="3">
    <location>
        <begin position="101"/>
        <end position="190"/>
    </location>
</feature>
<dbReference type="Proteomes" id="UP001149165">
    <property type="component" value="Unassembled WGS sequence"/>
</dbReference>
<dbReference type="PANTHER" id="PTHR43364:SF2">
    <property type="entry name" value="ARYL-ALCOHOL DEHYDROGENASE AAD10-RELATED"/>
    <property type="match status" value="1"/>
</dbReference>
<name>A0A9W9FCI3_9EURO</name>
<accession>A0A9W9FCI3</accession>
<protein>
    <recommendedName>
        <fullName evidence="3">NADP-dependent oxidoreductase domain-containing protein</fullName>
    </recommendedName>
</protein>
<reference evidence="4" key="2">
    <citation type="journal article" date="2023" name="IMA Fungus">
        <title>Comparative genomic study of the Penicillium genus elucidates a diverse pangenome and 15 lateral gene transfer events.</title>
        <authorList>
            <person name="Petersen C."/>
            <person name="Sorensen T."/>
            <person name="Nielsen M.R."/>
            <person name="Sondergaard T.E."/>
            <person name="Sorensen J.L."/>
            <person name="Fitzpatrick D.A."/>
            <person name="Frisvad J.C."/>
            <person name="Nielsen K.L."/>
        </authorList>
    </citation>
    <scope>NUCLEOTIDE SEQUENCE</scope>
    <source>
        <strain evidence="4">IBT 30069</strain>
    </source>
</reference>
<dbReference type="AlphaFoldDB" id="A0A9W9FCI3"/>
<dbReference type="GO" id="GO:0016491">
    <property type="term" value="F:oxidoreductase activity"/>
    <property type="evidence" value="ECO:0007669"/>
    <property type="project" value="UniProtKB-KW"/>
</dbReference>
<organism evidence="4 5">
    <name type="scientific">Penicillium angulare</name>
    <dbReference type="NCBI Taxonomy" id="116970"/>
    <lineage>
        <taxon>Eukaryota</taxon>
        <taxon>Fungi</taxon>
        <taxon>Dikarya</taxon>
        <taxon>Ascomycota</taxon>
        <taxon>Pezizomycotina</taxon>
        <taxon>Eurotiomycetes</taxon>
        <taxon>Eurotiomycetidae</taxon>
        <taxon>Eurotiales</taxon>
        <taxon>Aspergillaceae</taxon>
        <taxon>Penicillium</taxon>
    </lineage>
</organism>
<dbReference type="InterPro" id="IPR023210">
    <property type="entry name" value="NADP_OxRdtase_dom"/>
</dbReference>
<evidence type="ECO:0000313" key="5">
    <source>
        <dbReference type="Proteomes" id="UP001149165"/>
    </source>
</evidence>
<evidence type="ECO:0000259" key="3">
    <source>
        <dbReference type="Pfam" id="PF00248"/>
    </source>
</evidence>
<comment type="caution">
    <text evidence="4">The sequence shown here is derived from an EMBL/GenBank/DDBJ whole genome shotgun (WGS) entry which is preliminary data.</text>
</comment>
<dbReference type="PANTHER" id="PTHR43364">
    <property type="entry name" value="NADH-SPECIFIC METHYLGLYOXAL REDUCTASE-RELATED"/>
    <property type="match status" value="1"/>
</dbReference>
<comment type="similarity">
    <text evidence="2">Belongs to the aldo/keto reductase family. Aldo/keto reductase 2 subfamily.</text>
</comment>
<dbReference type="SUPFAM" id="SSF51430">
    <property type="entry name" value="NAD(P)-linked oxidoreductase"/>
    <property type="match status" value="1"/>
</dbReference>
<dbReference type="InterPro" id="IPR050523">
    <property type="entry name" value="AKR_Detox_Biosynth"/>
</dbReference>
<proteinExistence type="inferred from homology"/>
<dbReference type="Gene3D" id="3.20.20.100">
    <property type="entry name" value="NADP-dependent oxidoreductase domain"/>
    <property type="match status" value="2"/>
</dbReference>
<evidence type="ECO:0000256" key="1">
    <source>
        <dbReference type="ARBA" id="ARBA00023002"/>
    </source>
</evidence>
<sequence length="227" mass="25411">MASHNNRNRIVIATKYTTDYLGYALGKDKATNHISNHRHSLHMSDHLTSIEEVIDSLHILVQQGKVLYLGISDSPAWVVSAANYYGVLGRNKYQTKKEIKKFNTRNKTLRTMHNNSKQSNIDTRMLEALAQVAGEHNIDSLQAVALGYVRAKAPGVIPLVGGRKIEYLKSNIQALDINLTQQQFELLEGVQEFKPGFPNALIGPGHITSIMRRAVNLTLDKPDHQYA</sequence>
<reference evidence="4" key="1">
    <citation type="submission" date="2022-11" db="EMBL/GenBank/DDBJ databases">
        <authorList>
            <person name="Petersen C."/>
        </authorList>
    </citation>
    <scope>NUCLEOTIDE SEQUENCE</scope>
    <source>
        <strain evidence="4">IBT 30069</strain>
    </source>
</reference>
<dbReference type="OrthoDB" id="48988at2759"/>
<evidence type="ECO:0000256" key="2">
    <source>
        <dbReference type="ARBA" id="ARBA00038157"/>
    </source>
</evidence>
<keyword evidence="5" id="KW-1185">Reference proteome</keyword>
<dbReference type="Pfam" id="PF00248">
    <property type="entry name" value="Aldo_ket_red"/>
    <property type="match status" value="2"/>
</dbReference>
<gene>
    <name evidence="4" type="ORF">N7456_008291</name>
</gene>
<keyword evidence="1" id="KW-0560">Oxidoreductase</keyword>